<evidence type="ECO:0000313" key="4">
    <source>
        <dbReference type="Proteomes" id="UP000549911"/>
    </source>
</evidence>
<dbReference type="EMBL" id="JACCBW010000001">
    <property type="protein sequence ID" value="NYE34982.1"/>
    <property type="molecule type" value="Genomic_DNA"/>
</dbReference>
<name>A0A7Y9GZ50_9ACTN</name>
<feature type="transmembrane region" description="Helical" evidence="1">
    <location>
        <begin position="61"/>
        <end position="82"/>
    </location>
</feature>
<dbReference type="AlphaFoldDB" id="A0A7Y9GZ50"/>
<feature type="transmembrane region" description="Helical" evidence="1">
    <location>
        <begin position="358"/>
        <end position="381"/>
    </location>
</feature>
<feature type="transmembrane region" description="Helical" evidence="1">
    <location>
        <begin position="144"/>
        <end position="162"/>
    </location>
</feature>
<comment type="caution">
    <text evidence="3">The sequence shown here is derived from an EMBL/GenBank/DDBJ whole genome shotgun (WGS) entry which is preliminary data.</text>
</comment>
<feature type="transmembrane region" description="Helical" evidence="1">
    <location>
        <begin position="317"/>
        <end position="338"/>
    </location>
</feature>
<organism evidence="3 4">
    <name type="scientific">Nocardioides cavernae</name>
    <dbReference type="NCBI Taxonomy" id="1921566"/>
    <lineage>
        <taxon>Bacteria</taxon>
        <taxon>Bacillati</taxon>
        <taxon>Actinomycetota</taxon>
        <taxon>Actinomycetes</taxon>
        <taxon>Propionibacteriales</taxon>
        <taxon>Nocardioidaceae</taxon>
        <taxon>Nocardioides</taxon>
    </lineage>
</organism>
<evidence type="ECO:0000256" key="1">
    <source>
        <dbReference type="SAM" id="Phobius"/>
    </source>
</evidence>
<dbReference type="RefSeq" id="WP_179617695.1">
    <property type="nucleotide sequence ID" value="NZ_JACCBW010000001.1"/>
</dbReference>
<feature type="transmembrane region" description="Helical" evidence="1">
    <location>
        <begin position="393"/>
        <end position="425"/>
    </location>
</feature>
<feature type="transmembrane region" description="Helical" evidence="1">
    <location>
        <begin position="471"/>
        <end position="489"/>
    </location>
</feature>
<accession>A0A7Y9GZ50</accession>
<reference evidence="3 4" key="1">
    <citation type="submission" date="2020-07" db="EMBL/GenBank/DDBJ databases">
        <authorList>
            <person name="Partida-Martinez L."/>
            <person name="Huntemann M."/>
            <person name="Clum A."/>
            <person name="Wang J."/>
            <person name="Palaniappan K."/>
            <person name="Ritter S."/>
            <person name="Chen I.-M."/>
            <person name="Stamatis D."/>
            <person name="Reddy T."/>
            <person name="O'Malley R."/>
            <person name="Daum C."/>
            <person name="Shapiro N."/>
            <person name="Ivanova N."/>
            <person name="Kyrpides N."/>
            <person name="Woyke T."/>
        </authorList>
    </citation>
    <scope>NUCLEOTIDE SEQUENCE [LARGE SCALE GENOMIC DNA]</scope>
    <source>
        <strain evidence="3 4">AT2.17</strain>
    </source>
</reference>
<feature type="transmembrane region" description="Helical" evidence="1">
    <location>
        <begin position="20"/>
        <end position="49"/>
    </location>
</feature>
<dbReference type="InterPro" id="IPR002823">
    <property type="entry name" value="DUF112_TM"/>
</dbReference>
<keyword evidence="1" id="KW-1133">Transmembrane helix</keyword>
<dbReference type="Pfam" id="PF01970">
    <property type="entry name" value="TctA"/>
    <property type="match status" value="1"/>
</dbReference>
<dbReference type="Proteomes" id="UP000549911">
    <property type="component" value="Unassembled WGS sequence"/>
</dbReference>
<sequence length="524" mass="54622">MDNLSLLMGGFGSVLTPENLMYCAIGVLLGTFVGVLPGIGPAMAVALLLPVTYGLDPVAAFIMFAGIYYGGMYGGSTTAILLNTPGESASVMTALEGNLMARAGRAAQALATAAIGSFIAGTIGTLLVVFFAPALASVAVEIGAPSYFALMVLAMVSVTSVLGGSPLRGFIALFIGLTIGLVGLDLNTGQPRLSFDQPLLADRIDVVVVAVGIFALGEALWVAAHLRRSPVRVIPVGRPWMSRADLKRSWGPWLRGTAYGFPFGAVPAGGAEIPTFMSYITEKRIAARKGQDEFGRGAIEGVAGPEAANNASAAGTFVPLLALGLPVTATSAVMLAAFQGYGIEPGPSLMTDQPDLVWALLASLLIGNVLLLVLNLPLAPVWAKLLRIPRPQLYAGILFFATLGAYATNLQAFDLFLLLLLGLLGLLMRRFALPVLPLILGVILGPLMELKLREAMAISGGEVDALWSEPLAVVIYAIVLIAIVAPLVLRRIRPAPAAVAVEEGLAEDATPDATGDLEEEEKVR</sequence>
<feature type="transmembrane region" description="Helical" evidence="1">
    <location>
        <begin position="169"/>
        <end position="186"/>
    </location>
</feature>
<proteinExistence type="predicted"/>
<evidence type="ECO:0000259" key="2">
    <source>
        <dbReference type="Pfam" id="PF01970"/>
    </source>
</evidence>
<feature type="domain" description="DUF112" evidence="2">
    <location>
        <begin position="20"/>
        <end position="440"/>
    </location>
</feature>
<protein>
    <submittedName>
        <fullName evidence="3">Putative tricarboxylic transport membrane protein</fullName>
    </submittedName>
</protein>
<feature type="transmembrane region" description="Helical" evidence="1">
    <location>
        <begin position="206"/>
        <end position="224"/>
    </location>
</feature>
<keyword evidence="4" id="KW-1185">Reference proteome</keyword>
<keyword evidence="1" id="KW-0812">Transmembrane</keyword>
<dbReference type="PANTHER" id="PTHR35342">
    <property type="entry name" value="TRICARBOXYLIC TRANSPORT PROTEIN"/>
    <property type="match status" value="1"/>
</dbReference>
<gene>
    <name evidence="3" type="ORF">F4692_000086</name>
</gene>
<feature type="transmembrane region" description="Helical" evidence="1">
    <location>
        <begin position="431"/>
        <end position="450"/>
    </location>
</feature>
<feature type="transmembrane region" description="Helical" evidence="1">
    <location>
        <begin position="109"/>
        <end position="132"/>
    </location>
</feature>
<keyword evidence="1" id="KW-0472">Membrane</keyword>
<reference evidence="3 4" key="2">
    <citation type="submission" date="2020-08" db="EMBL/GenBank/DDBJ databases">
        <title>The Agave Microbiome: Exploring the role of microbial communities in plant adaptations to desert environments.</title>
        <authorList>
            <person name="Partida-Martinez L.P."/>
        </authorList>
    </citation>
    <scope>NUCLEOTIDE SEQUENCE [LARGE SCALE GENOMIC DNA]</scope>
    <source>
        <strain evidence="3 4">AT2.17</strain>
    </source>
</reference>
<dbReference type="PANTHER" id="PTHR35342:SF5">
    <property type="entry name" value="TRICARBOXYLIC TRANSPORT PROTEIN"/>
    <property type="match status" value="1"/>
</dbReference>
<evidence type="ECO:0000313" key="3">
    <source>
        <dbReference type="EMBL" id="NYE34982.1"/>
    </source>
</evidence>